<accession>A0ABN0HIG2</accession>
<dbReference type="Proteomes" id="UP000017668">
    <property type="component" value="Unassembled WGS sequence"/>
</dbReference>
<evidence type="ECO:0000313" key="3">
    <source>
        <dbReference type="Proteomes" id="UP000017668"/>
    </source>
</evidence>
<sequence length="136" mass="14479">MTMARNFAHANKLTQNQFEDLLAIGVNADIAEQAAINEALKAEVEALGAKATERVRAVTDWLGAKLGGEAAAALVPMLMTAMQVRAFERLMQLNRGAVPGNPGAGREAGTPEMSDAEYDGMSTSEKLAYARRNSGR</sequence>
<gene>
    <name evidence="2" type="ORF">C241_19487</name>
</gene>
<proteinExistence type="predicted"/>
<name>A0ABN0HIG2_RHILU</name>
<evidence type="ECO:0000313" key="2">
    <source>
        <dbReference type="EMBL" id="EKJ94382.1"/>
    </source>
</evidence>
<dbReference type="EMBL" id="AMQQ01000029">
    <property type="protein sequence ID" value="EKJ94382.1"/>
    <property type="molecule type" value="Genomic_DNA"/>
</dbReference>
<keyword evidence="3" id="KW-1185">Reference proteome</keyword>
<comment type="caution">
    <text evidence="2">The sequence shown here is derived from an EMBL/GenBank/DDBJ whole genome shotgun (WGS) entry which is preliminary data.</text>
</comment>
<protein>
    <submittedName>
        <fullName evidence="2">Uncharacterized protein</fullName>
    </submittedName>
</protein>
<organism evidence="2 3">
    <name type="scientific">Bradyrhizobium lupini HPC(L)</name>
    <dbReference type="NCBI Taxonomy" id="1229491"/>
    <lineage>
        <taxon>Bacteria</taxon>
        <taxon>Pseudomonadati</taxon>
        <taxon>Pseudomonadota</taxon>
        <taxon>Alphaproteobacteria</taxon>
        <taxon>Hyphomicrobiales</taxon>
        <taxon>Nitrobacteraceae</taxon>
        <taxon>Bradyrhizobium</taxon>
    </lineage>
</organism>
<reference evidence="2 3" key="1">
    <citation type="journal article" date="2013" name="Genome Announc.">
        <title>Genome Sequence of Rhizobium lupini HPC(L) Isolated from Saline Desert Soil, Kutch (Gujarat).</title>
        <authorList>
            <person name="Agarwal L."/>
            <person name="Purohit H.J."/>
        </authorList>
    </citation>
    <scope>NUCLEOTIDE SEQUENCE [LARGE SCALE GENOMIC DNA]</scope>
    <source>
        <strain evidence="3">HPC(L)</strain>
    </source>
</reference>
<evidence type="ECO:0000256" key="1">
    <source>
        <dbReference type="SAM" id="MobiDB-lite"/>
    </source>
</evidence>
<feature type="region of interest" description="Disordered" evidence="1">
    <location>
        <begin position="96"/>
        <end position="136"/>
    </location>
</feature>
<dbReference type="RefSeq" id="WP_006699667.1">
    <property type="nucleotide sequence ID" value="NZ_AMQQ01000029.1"/>
</dbReference>